<reference evidence="2 3" key="1">
    <citation type="submission" date="2021-06" db="EMBL/GenBank/DDBJ databases">
        <authorList>
            <person name="Palmer J.M."/>
        </authorList>
    </citation>
    <scope>NUCLEOTIDE SEQUENCE [LARGE SCALE GENOMIC DNA]</scope>
    <source>
        <strain evidence="3">if_2019</strain>
        <tissue evidence="2">Muscle</tissue>
    </source>
</reference>
<gene>
    <name evidence="2" type="ORF">ILYODFUR_020603</name>
</gene>
<dbReference type="Proteomes" id="UP001482620">
    <property type="component" value="Unassembled WGS sequence"/>
</dbReference>
<sequence>MDRQENHTNVAKFGKNTPSPKGGENALWSDERLNSDHNFQKIFLKKRINTAHHQQSLIITVKHSSGGIMLWGCFLQLEMGLLITSQHRHKTSRLLLERKEEEEPQT</sequence>
<feature type="region of interest" description="Disordered" evidence="1">
    <location>
        <begin position="1"/>
        <end position="25"/>
    </location>
</feature>
<organism evidence="2 3">
    <name type="scientific">Ilyodon furcidens</name>
    <name type="common">goldbreast splitfin</name>
    <dbReference type="NCBI Taxonomy" id="33524"/>
    <lineage>
        <taxon>Eukaryota</taxon>
        <taxon>Metazoa</taxon>
        <taxon>Chordata</taxon>
        <taxon>Craniata</taxon>
        <taxon>Vertebrata</taxon>
        <taxon>Euteleostomi</taxon>
        <taxon>Actinopterygii</taxon>
        <taxon>Neopterygii</taxon>
        <taxon>Teleostei</taxon>
        <taxon>Neoteleostei</taxon>
        <taxon>Acanthomorphata</taxon>
        <taxon>Ovalentaria</taxon>
        <taxon>Atherinomorphae</taxon>
        <taxon>Cyprinodontiformes</taxon>
        <taxon>Goodeidae</taxon>
        <taxon>Ilyodon</taxon>
    </lineage>
</organism>
<evidence type="ECO:0000313" key="2">
    <source>
        <dbReference type="EMBL" id="MEQ2256076.1"/>
    </source>
</evidence>
<evidence type="ECO:0000256" key="1">
    <source>
        <dbReference type="SAM" id="MobiDB-lite"/>
    </source>
</evidence>
<name>A0ABV0VFV5_9TELE</name>
<comment type="caution">
    <text evidence="2">The sequence shown here is derived from an EMBL/GenBank/DDBJ whole genome shotgun (WGS) entry which is preliminary data.</text>
</comment>
<proteinExistence type="predicted"/>
<protein>
    <submittedName>
        <fullName evidence="2">Uncharacterized protein</fullName>
    </submittedName>
</protein>
<dbReference type="EMBL" id="JAHRIQ010106404">
    <property type="protein sequence ID" value="MEQ2256076.1"/>
    <property type="molecule type" value="Genomic_DNA"/>
</dbReference>
<keyword evidence="3" id="KW-1185">Reference proteome</keyword>
<evidence type="ECO:0000313" key="3">
    <source>
        <dbReference type="Proteomes" id="UP001482620"/>
    </source>
</evidence>
<accession>A0ABV0VFV5</accession>